<reference evidence="4 6" key="2">
    <citation type="submission" date="2020-09" db="EMBL/GenBank/DDBJ databases">
        <title>Co-existence of a novel multidrug-resistance efflux pump with carbapenem resistance gene blaVIM-2 in one megaplasmid in Pseudomonas putida.</title>
        <authorList>
            <person name="Peng K."/>
            <person name="Li R."/>
        </authorList>
    </citation>
    <scope>NUCLEOTIDE SEQUENCE [LARGE SCALE GENOMIC DNA]</scope>
    <source>
        <strain evidence="4 6">ZXPA-20</strain>
        <plasmid evidence="4 6">pZXPA-20-602k</plasmid>
    </source>
</reference>
<dbReference type="Pfam" id="PF02342">
    <property type="entry name" value="TerD"/>
    <property type="match status" value="1"/>
</dbReference>
<evidence type="ECO:0000256" key="1">
    <source>
        <dbReference type="ARBA" id="ARBA00022686"/>
    </source>
</evidence>
<evidence type="ECO:0000313" key="4">
    <source>
        <dbReference type="EMBL" id="QOD01168.1"/>
    </source>
</evidence>
<dbReference type="AlphaFoldDB" id="A0A1X0ZW84"/>
<dbReference type="InterPro" id="IPR051324">
    <property type="entry name" value="Stress/Tellurium_Resist"/>
</dbReference>
<dbReference type="Gene3D" id="3.40.50.410">
    <property type="entry name" value="von Willebrand factor, type A domain"/>
    <property type="match status" value="1"/>
</dbReference>
<gene>
    <name evidence="3" type="ORF">B7H17_19770</name>
    <name evidence="4" type="ORF">ID616_31695</name>
</gene>
<organism evidence="3 5">
    <name type="scientific">Pseudomonas putida</name>
    <name type="common">Arthrobacter siderocapsulatus</name>
    <dbReference type="NCBI Taxonomy" id="303"/>
    <lineage>
        <taxon>Bacteria</taxon>
        <taxon>Pseudomonadati</taxon>
        <taxon>Pseudomonadota</taxon>
        <taxon>Gammaproteobacteria</taxon>
        <taxon>Pseudomonadales</taxon>
        <taxon>Pseudomonadaceae</taxon>
        <taxon>Pseudomonas</taxon>
    </lineage>
</organism>
<proteinExistence type="predicted"/>
<name>A0A1X0ZW84_PSEPU</name>
<dbReference type="GO" id="GO:0046690">
    <property type="term" value="P:response to tellurium ion"/>
    <property type="evidence" value="ECO:0007669"/>
    <property type="project" value="UniProtKB-KW"/>
</dbReference>
<dbReference type="InterPro" id="IPR003325">
    <property type="entry name" value="TerD"/>
</dbReference>
<protein>
    <submittedName>
        <fullName evidence="3">Tellurium resistance protein</fullName>
    </submittedName>
    <submittedName>
        <fullName evidence="4">VWA domain-containing protein</fullName>
    </submittedName>
</protein>
<dbReference type="CDD" id="cd00198">
    <property type="entry name" value="vWFA"/>
    <property type="match status" value="1"/>
</dbReference>
<dbReference type="InterPro" id="IPR036465">
    <property type="entry name" value="vWFA_dom_sf"/>
</dbReference>
<dbReference type="PROSITE" id="PS50234">
    <property type="entry name" value="VWFA"/>
    <property type="match status" value="1"/>
</dbReference>
<keyword evidence="1" id="KW-0778">Tellurium resistance</keyword>
<dbReference type="PANTHER" id="PTHR32097:SF3">
    <property type="entry name" value="TELLURITE RESISTANCE PROTEIN"/>
    <property type="match status" value="1"/>
</dbReference>
<dbReference type="SMART" id="SM00327">
    <property type="entry name" value="VWA"/>
    <property type="match status" value="1"/>
</dbReference>
<evidence type="ECO:0000259" key="2">
    <source>
        <dbReference type="PROSITE" id="PS50234"/>
    </source>
</evidence>
<dbReference type="Gene3D" id="2.60.60.30">
    <property type="entry name" value="sav2460 like domains"/>
    <property type="match status" value="1"/>
</dbReference>
<accession>A0A1X0ZW84</accession>
<feature type="domain" description="VWFA" evidence="2">
    <location>
        <begin position="224"/>
        <end position="404"/>
    </location>
</feature>
<dbReference type="RefSeq" id="WP_084851948.1">
    <property type="nucleotide sequence ID" value="NZ_CP061724.1"/>
</dbReference>
<dbReference type="Pfam" id="PF10138">
    <property type="entry name" value="vWA-TerF-like"/>
    <property type="match status" value="1"/>
</dbReference>
<dbReference type="Proteomes" id="UP000516786">
    <property type="component" value="Plasmid pZXPA-20-602k"/>
</dbReference>
<dbReference type="InterPro" id="IPR002035">
    <property type="entry name" value="VWF_A"/>
</dbReference>
<dbReference type="EMBL" id="NBWC01000031">
    <property type="protein sequence ID" value="ORL61951.1"/>
    <property type="molecule type" value="Genomic_DNA"/>
</dbReference>
<sequence length="422" mass="45900">MQITQGQRLPLSRIGISDRLTVAVSIQSSNVIDVACFGLDQQSKLSDDRFMVFFNQTSSPGDAIRLIGPGQFEINLGALPATIDRLVFTAAIDGAGAMKDISSSRFVVSGPGAPNAATCEFSGSTFSVEKAIMVADIYRKGGEWRMLANLQGFKEGLSALVRHFGGEVSDEPATAPPAPATPPLVQATFSLEKKVAAQAPALLSLAKKAQISLEKNNLTKVRAKLAFVLDVSGSMNGQYSRGRVQEAMNRLMPLAVAFDDDGELDVFGFGAKPVHLSPATLSNYSDYIDTEQGGWRKWDVGQRVNDEPRAMRLLMDYYNQSGDKTPVYIIFISDGGVHENRAITKLMIEASSKNFFWQFVGLGGNGYGILERLDDLAGRVVDNCSFFAMDDLHDLTEDALYDKLMKEFPGWLKEAKAKGIIS</sequence>
<dbReference type="Proteomes" id="UP000193675">
    <property type="component" value="Unassembled WGS sequence"/>
</dbReference>
<keyword evidence="4" id="KW-0614">Plasmid</keyword>
<reference evidence="3 5" key="1">
    <citation type="submission" date="2017-04" db="EMBL/GenBank/DDBJ databases">
        <title>Presence of VIM-2 positive Pseudomonas species in chickens and their surrounding environment.</title>
        <authorList>
            <person name="Zhang R."/>
        </authorList>
    </citation>
    <scope>NUCLEOTIDE SEQUENCE [LARGE SCALE GENOMIC DNA]</scope>
    <source>
        <strain evidence="3 5">DZ-C18</strain>
    </source>
</reference>
<dbReference type="CDD" id="cd06974">
    <property type="entry name" value="TerD_like"/>
    <property type="match status" value="1"/>
</dbReference>
<evidence type="ECO:0000313" key="3">
    <source>
        <dbReference type="EMBL" id="ORL61951.1"/>
    </source>
</evidence>
<dbReference type="EMBL" id="CP061724">
    <property type="protein sequence ID" value="QOD01168.1"/>
    <property type="molecule type" value="Genomic_DNA"/>
</dbReference>
<geneLocation type="plasmid" evidence="4 6">
    <name>pZXPA-20-602k</name>
</geneLocation>
<evidence type="ECO:0000313" key="5">
    <source>
        <dbReference type="Proteomes" id="UP000193675"/>
    </source>
</evidence>
<dbReference type="PANTHER" id="PTHR32097">
    <property type="entry name" value="CAMP-BINDING PROTEIN 1-RELATED"/>
    <property type="match status" value="1"/>
</dbReference>
<dbReference type="SUPFAM" id="SSF53300">
    <property type="entry name" value="vWA-like"/>
    <property type="match status" value="1"/>
</dbReference>
<dbReference type="OrthoDB" id="5756874at2"/>
<evidence type="ECO:0000313" key="6">
    <source>
        <dbReference type="Proteomes" id="UP000516786"/>
    </source>
</evidence>
<dbReference type="InterPro" id="IPR019303">
    <property type="entry name" value="vWA_TerF_C"/>
</dbReference>